<accession>A0A0B6Z9N7</accession>
<sequence length="84" mass="9320">MGNCCGKPNNGGHFSDIETKSNHRKDSDNNARVAADKGRYDPDPTSSFSKENGTVICTPKRVPMQHQTSIGKFYSLSFKTFYSN</sequence>
<evidence type="ECO:0000313" key="2">
    <source>
        <dbReference type="EMBL" id="CEK64415.1"/>
    </source>
</evidence>
<protein>
    <submittedName>
        <fullName evidence="2">Uncharacterized protein</fullName>
    </submittedName>
</protein>
<gene>
    <name evidence="2" type="primary">ORF51704</name>
</gene>
<feature type="compositionally biased region" description="Basic and acidic residues" evidence="1">
    <location>
        <begin position="15"/>
        <end position="42"/>
    </location>
</feature>
<proteinExistence type="predicted"/>
<dbReference type="EMBL" id="HACG01017550">
    <property type="protein sequence ID" value="CEK64415.1"/>
    <property type="molecule type" value="Transcribed_RNA"/>
</dbReference>
<organism evidence="2">
    <name type="scientific">Arion vulgaris</name>
    <dbReference type="NCBI Taxonomy" id="1028688"/>
    <lineage>
        <taxon>Eukaryota</taxon>
        <taxon>Metazoa</taxon>
        <taxon>Spiralia</taxon>
        <taxon>Lophotrochozoa</taxon>
        <taxon>Mollusca</taxon>
        <taxon>Gastropoda</taxon>
        <taxon>Heterobranchia</taxon>
        <taxon>Euthyneura</taxon>
        <taxon>Panpulmonata</taxon>
        <taxon>Eupulmonata</taxon>
        <taxon>Stylommatophora</taxon>
        <taxon>Helicina</taxon>
        <taxon>Arionoidea</taxon>
        <taxon>Arionidae</taxon>
        <taxon>Arion</taxon>
    </lineage>
</organism>
<evidence type="ECO:0000256" key="1">
    <source>
        <dbReference type="SAM" id="MobiDB-lite"/>
    </source>
</evidence>
<dbReference type="AlphaFoldDB" id="A0A0B6Z9N7"/>
<feature type="non-terminal residue" evidence="2">
    <location>
        <position position="84"/>
    </location>
</feature>
<reference evidence="2" key="1">
    <citation type="submission" date="2014-12" db="EMBL/GenBank/DDBJ databases">
        <title>Insight into the proteome of Arion vulgaris.</title>
        <authorList>
            <person name="Aradska J."/>
            <person name="Bulat T."/>
            <person name="Smidak R."/>
            <person name="Sarate P."/>
            <person name="Gangsoo J."/>
            <person name="Sialana F."/>
            <person name="Bilban M."/>
            <person name="Lubec G."/>
        </authorList>
    </citation>
    <scope>NUCLEOTIDE SEQUENCE</scope>
    <source>
        <tissue evidence="2">Skin</tissue>
    </source>
</reference>
<feature type="region of interest" description="Disordered" evidence="1">
    <location>
        <begin position="1"/>
        <end position="52"/>
    </location>
</feature>
<name>A0A0B6Z9N7_9EUPU</name>